<proteinExistence type="predicted"/>
<dbReference type="EMBL" id="CABVGP010000002">
    <property type="protein sequence ID" value="VVJ21601.1"/>
    <property type="molecule type" value="Genomic_DNA"/>
</dbReference>
<dbReference type="Proteomes" id="UP000399805">
    <property type="component" value="Unassembled WGS sequence"/>
</dbReference>
<dbReference type="InterPro" id="IPR041208">
    <property type="entry name" value="Cap15"/>
</dbReference>
<organism evidence="2 3">
    <name type="scientific">Amycolatopsis camponoti</name>
    <dbReference type="NCBI Taxonomy" id="2606593"/>
    <lineage>
        <taxon>Bacteria</taxon>
        <taxon>Bacillati</taxon>
        <taxon>Actinomycetota</taxon>
        <taxon>Actinomycetes</taxon>
        <taxon>Pseudonocardiales</taxon>
        <taxon>Pseudonocardiaceae</taxon>
        <taxon>Amycolatopsis</taxon>
    </lineage>
</organism>
<dbReference type="AlphaFoldDB" id="A0A6I8LWV5"/>
<evidence type="ECO:0000313" key="3">
    <source>
        <dbReference type="Proteomes" id="UP000399805"/>
    </source>
</evidence>
<feature type="domain" description="CD-NTase-associated protein 15" evidence="1">
    <location>
        <begin position="62"/>
        <end position="178"/>
    </location>
</feature>
<evidence type="ECO:0000313" key="2">
    <source>
        <dbReference type="EMBL" id="VVJ21601.1"/>
    </source>
</evidence>
<reference evidence="2 3" key="1">
    <citation type="submission" date="2019-09" db="EMBL/GenBank/DDBJ databases">
        <authorList>
            <person name="Leyn A S."/>
        </authorList>
    </citation>
    <scope>NUCLEOTIDE SEQUENCE [LARGE SCALE GENOMIC DNA]</scope>
    <source>
        <strain evidence="2">AA231_1</strain>
    </source>
</reference>
<gene>
    <name evidence="2" type="ORF">AA23TX_06622</name>
</gene>
<protein>
    <recommendedName>
        <fullName evidence="1">CD-NTase-associated protein 15 domain-containing protein</fullName>
    </recommendedName>
</protein>
<sequence length="183" mass="20231">MLLMAVVAILLAWLLGRGFQLSDTSPPWWLDTPAVVGFYSLLWKVYDRLLWKSRPFGKPVSDIPDYSGTWSGGIHSSFRPDEPYPATLRIHQTSSRILIELATGQSQSYSRLAMIGAAPGPGHGLHYVYVNEPTQKNQEIRHHEGSATLQLSQDGKTLAGNYFTDIDRGTAGALIFTKVKDSA</sequence>
<name>A0A6I8LWV5_9PSEU</name>
<accession>A0A6I8LWV5</accession>
<keyword evidence="3" id="KW-1185">Reference proteome</keyword>
<dbReference type="Pfam" id="PF18153">
    <property type="entry name" value="Cap15_CD_rec"/>
    <property type="match status" value="1"/>
</dbReference>
<evidence type="ECO:0000259" key="1">
    <source>
        <dbReference type="Pfam" id="PF18153"/>
    </source>
</evidence>